<comment type="caution">
    <text evidence="2">The sequence shown here is derived from an EMBL/GenBank/DDBJ whole genome shotgun (WGS) entry which is preliminary data.</text>
</comment>
<reference evidence="2" key="2">
    <citation type="submission" date="2017-10" db="EMBL/GenBank/DDBJ databases">
        <title>Ladona fulva Genome sequencing and assembly.</title>
        <authorList>
            <person name="Murali S."/>
            <person name="Richards S."/>
            <person name="Bandaranaike D."/>
            <person name="Bellair M."/>
            <person name="Blankenburg K."/>
            <person name="Chao H."/>
            <person name="Dinh H."/>
            <person name="Doddapaneni H."/>
            <person name="Dugan-Rocha S."/>
            <person name="Elkadiri S."/>
            <person name="Gnanaolivu R."/>
            <person name="Hernandez B."/>
            <person name="Skinner E."/>
            <person name="Javaid M."/>
            <person name="Lee S."/>
            <person name="Li M."/>
            <person name="Ming W."/>
            <person name="Munidasa M."/>
            <person name="Muniz J."/>
            <person name="Nguyen L."/>
            <person name="Hughes D."/>
            <person name="Osuji N."/>
            <person name="Pu L.-L."/>
            <person name="Puazo M."/>
            <person name="Qu C."/>
            <person name="Quiroz J."/>
            <person name="Raj R."/>
            <person name="Weissenberger G."/>
            <person name="Xin Y."/>
            <person name="Zou X."/>
            <person name="Han Y."/>
            <person name="Worley K."/>
            <person name="Muzny D."/>
            <person name="Gibbs R."/>
        </authorList>
    </citation>
    <scope>NUCLEOTIDE SEQUENCE</scope>
    <source>
        <strain evidence="2">Sampled in the wild</strain>
    </source>
</reference>
<evidence type="ECO:0000256" key="1">
    <source>
        <dbReference type="SAM" id="MobiDB-lite"/>
    </source>
</evidence>
<dbReference type="EMBL" id="KZ308910">
    <property type="protein sequence ID" value="KAG8235441.1"/>
    <property type="molecule type" value="Genomic_DNA"/>
</dbReference>
<organism evidence="2 3">
    <name type="scientific">Ladona fulva</name>
    <name type="common">Scarce chaser dragonfly</name>
    <name type="synonym">Libellula fulva</name>
    <dbReference type="NCBI Taxonomy" id="123851"/>
    <lineage>
        <taxon>Eukaryota</taxon>
        <taxon>Metazoa</taxon>
        <taxon>Ecdysozoa</taxon>
        <taxon>Arthropoda</taxon>
        <taxon>Hexapoda</taxon>
        <taxon>Insecta</taxon>
        <taxon>Pterygota</taxon>
        <taxon>Palaeoptera</taxon>
        <taxon>Odonata</taxon>
        <taxon>Epiprocta</taxon>
        <taxon>Anisoptera</taxon>
        <taxon>Libelluloidea</taxon>
        <taxon>Libellulidae</taxon>
        <taxon>Ladona</taxon>
    </lineage>
</organism>
<keyword evidence="3" id="KW-1185">Reference proteome</keyword>
<proteinExistence type="predicted"/>
<gene>
    <name evidence="2" type="ORF">J437_LFUL015789</name>
</gene>
<sequence length="108" mass="12196">MTSSGDRPLDFERGTDQCVSDRTAALGLQTQGPTGERSCWKRPQDSLSLGIDRWTPARHDPVPYRDSGYPLQPWLMTPISNLPPDSPEERYNSHHCRARNCVERCIGV</sequence>
<reference evidence="2" key="1">
    <citation type="submission" date="2013-04" db="EMBL/GenBank/DDBJ databases">
        <authorList>
            <person name="Qu J."/>
            <person name="Murali S.C."/>
            <person name="Bandaranaike D."/>
            <person name="Bellair M."/>
            <person name="Blankenburg K."/>
            <person name="Chao H."/>
            <person name="Dinh H."/>
            <person name="Doddapaneni H."/>
            <person name="Downs B."/>
            <person name="Dugan-Rocha S."/>
            <person name="Elkadiri S."/>
            <person name="Gnanaolivu R.D."/>
            <person name="Hernandez B."/>
            <person name="Javaid M."/>
            <person name="Jayaseelan J.C."/>
            <person name="Lee S."/>
            <person name="Li M."/>
            <person name="Ming W."/>
            <person name="Munidasa M."/>
            <person name="Muniz J."/>
            <person name="Nguyen L."/>
            <person name="Ongeri F."/>
            <person name="Osuji N."/>
            <person name="Pu L.-L."/>
            <person name="Puazo M."/>
            <person name="Qu C."/>
            <person name="Quiroz J."/>
            <person name="Raj R."/>
            <person name="Weissenberger G."/>
            <person name="Xin Y."/>
            <person name="Zou X."/>
            <person name="Han Y."/>
            <person name="Richards S."/>
            <person name="Worley K."/>
            <person name="Muzny D."/>
            <person name="Gibbs R."/>
        </authorList>
    </citation>
    <scope>NUCLEOTIDE SEQUENCE</scope>
    <source>
        <strain evidence="2">Sampled in the wild</strain>
    </source>
</reference>
<evidence type="ECO:0000313" key="2">
    <source>
        <dbReference type="EMBL" id="KAG8235441.1"/>
    </source>
</evidence>
<name>A0A8K0KHS2_LADFU</name>
<dbReference type="AlphaFoldDB" id="A0A8K0KHS2"/>
<dbReference type="OrthoDB" id="6509413at2759"/>
<protein>
    <submittedName>
        <fullName evidence="2">Uncharacterized protein</fullName>
    </submittedName>
</protein>
<feature type="region of interest" description="Disordered" evidence="1">
    <location>
        <begin position="1"/>
        <end position="43"/>
    </location>
</feature>
<evidence type="ECO:0000313" key="3">
    <source>
        <dbReference type="Proteomes" id="UP000792457"/>
    </source>
</evidence>
<accession>A0A8K0KHS2</accession>
<dbReference type="Proteomes" id="UP000792457">
    <property type="component" value="Unassembled WGS sequence"/>
</dbReference>